<evidence type="ECO:0000313" key="3">
    <source>
        <dbReference type="Proteomes" id="UP000886757"/>
    </source>
</evidence>
<evidence type="ECO:0008006" key="4">
    <source>
        <dbReference type="Google" id="ProtNLM"/>
    </source>
</evidence>
<gene>
    <name evidence="2" type="ORF">IAB31_08705</name>
</gene>
<comment type="caution">
    <text evidence="2">The sequence shown here is derived from an EMBL/GenBank/DDBJ whole genome shotgun (WGS) entry which is preliminary data.</text>
</comment>
<evidence type="ECO:0000313" key="2">
    <source>
        <dbReference type="EMBL" id="HIR13987.1"/>
    </source>
</evidence>
<reference evidence="2" key="1">
    <citation type="submission" date="2020-10" db="EMBL/GenBank/DDBJ databases">
        <authorList>
            <person name="Gilroy R."/>
        </authorList>
    </citation>
    <scope>NUCLEOTIDE SEQUENCE</scope>
    <source>
        <strain evidence="2">ChiSjej4B22-8148</strain>
    </source>
</reference>
<accession>A0A9D1AEL8</accession>
<proteinExistence type="predicted"/>
<dbReference type="EMBL" id="DVGK01000099">
    <property type="protein sequence ID" value="HIR13987.1"/>
    <property type="molecule type" value="Genomic_DNA"/>
</dbReference>
<feature type="region of interest" description="Disordered" evidence="1">
    <location>
        <begin position="107"/>
        <end position="127"/>
    </location>
</feature>
<feature type="compositionally biased region" description="Basic and acidic residues" evidence="1">
    <location>
        <begin position="115"/>
        <end position="127"/>
    </location>
</feature>
<dbReference type="AlphaFoldDB" id="A0A9D1AEL8"/>
<protein>
    <recommendedName>
        <fullName evidence="4">Phage protein</fullName>
    </recommendedName>
</protein>
<sequence length="127" mass="14483">MDRLLSILNNIGVPYAYDHFAEGEAPDPPFLCYLLPGSDNFSADGKVYRKFTEVRLELYTDLKDLEAEQNVEDVLDAAGIFYNKSETWIDSEKLYEVLYAFEMPTDGDSTGKTGNEMKEAENVYEEK</sequence>
<reference evidence="2" key="2">
    <citation type="journal article" date="2021" name="PeerJ">
        <title>Extensive microbial diversity within the chicken gut microbiome revealed by metagenomics and culture.</title>
        <authorList>
            <person name="Gilroy R."/>
            <person name="Ravi A."/>
            <person name="Getino M."/>
            <person name="Pursley I."/>
            <person name="Horton D.L."/>
            <person name="Alikhan N.F."/>
            <person name="Baker D."/>
            <person name="Gharbi K."/>
            <person name="Hall N."/>
            <person name="Watson M."/>
            <person name="Adriaenssens E.M."/>
            <person name="Foster-Nyarko E."/>
            <person name="Jarju S."/>
            <person name="Secka A."/>
            <person name="Antonio M."/>
            <person name="Oren A."/>
            <person name="Chaudhuri R.R."/>
            <person name="La Ragione R."/>
            <person name="Hildebrand F."/>
            <person name="Pallen M.J."/>
        </authorList>
    </citation>
    <scope>NUCLEOTIDE SEQUENCE</scope>
    <source>
        <strain evidence="2">ChiSjej4B22-8148</strain>
    </source>
</reference>
<dbReference type="Proteomes" id="UP000886757">
    <property type="component" value="Unassembled WGS sequence"/>
</dbReference>
<organism evidence="2 3">
    <name type="scientific">Candidatus Choladousia intestinavium</name>
    <dbReference type="NCBI Taxonomy" id="2840727"/>
    <lineage>
        <taxon>Bacteria</taxon>
        <taxon>Bacillati</taxon>
        <taxon>Bacillota</taxon>
        <taxon>Clostridia</taxon>
        <taxon>Lachnospirales</taxon>
        <taxon>Lachnospiraceae</taxon>
        <taxon>Lachnospiraceae incertae sedis</taxon>
        <taxon>Candidatus Choladousia</taxon>
    </lineage>
</organism>
<name>A0A9D1AEL8_9FIRM</name>
<evidence type="ECO:0000256" key="1">
    <source>
        <dbReference type="SAM" id="MobiDB-lite"/>
    </source>
</evidence>